<dbReference type="GO" id="GO:0003779">
    <property type="term" value="F:actin binding"/>
    <property type="evidence" value="ECO:0007669"/>
    <property type="project" value="InterPro"/>
</dbReference>
<keyword evidence="2" id="KW-1185">Reference proteome</keyword>
<evidence type="ECO:0000313" key="2">
    <source>
        <dbReference type="Proteomes" id="UP000008068"/>
    </source>
</evidence>
<dbReference type="EMBL" id="GL379786">
    <property type="protein sequence ID" value="EGT30627.1"/>
    <property type="molecule type" value="Genomic_DNA"/>
</dbReference>
<dbReference type="HOGENOM" id="CLU_2294141_0_0_1"/>
<evidence type="ECO:0000313" key="1">
    <source>
        <dbReference type="EMBL" id="EGT30627.1"/>
    </source>
</evidence>
<dbReference type="SUPFAM" id="SSF55770">
    <property type="entry name" value="Profilin (actin-binding protein)"/>
    <property type="match status" value="1"/>
</dbReference>
<sequence>MADLTFYMNILKETETIKQAAIINFEGDMIIKTDAFEVEDVELEPFGCLFQFNTQVKKEEIRLNNKVYQTTEAEEHFLYGKCKDSALMVIQSEQCKHDKTI</sequence>
<dbReference type="InterPro" id="IPR036140">
    <property type="entry name" value="PFN_sf"/>
</dbReference>
<reference evidence="2" key="1">
    <citation type="submission" date="2011-07" db="EMBL/GenBank/DDBJ databases">
        <authorList>
            <consortium name="Caenorhabditis brenneri Sequencing and Analysis Consortium"/>
            <person name="Wilson R.K."/>
        </authorList>
    </citation>
    <scope>NUCLEOTIDE SEQUENCE [LARGE SCALE GENOMIC DNA]</scope>
    <source>
        <strain evidence="2">PB2801</strain>
    </source>
</reference>
<gene>
    <name evidence="1" type="ORF">CAEBREN_10405</name>
</gene>
<protein>
    <submittedName>
        <fullName evidence="1">Uncharacterized protein</fullName>
    </submittedName>
</protein>
<organism evidence="2">
    <name type="scientific">Caenorhabditis brenneri</name>
    <name type="common">Nematode worm</name>
    <dbReference type="NCBI Taxonomy" id="135651"/>
    <lineage>
        <taxon>Eukaryota</taxon>
        <taxon>Metazoa</taxon>
        <taxon>Ecdysozoa</taxon>
        <taxon>Nematoda</taxon>
        <taxon>Chromadorea</taxon>
        <taxon>Rhabditida</taxon>
        <taxon>Rhabditina</taxon>
        <taxon>Rhabditomorpha</taxon>
        <taxon>Rhabditoidea</taxon>
        <taxon>Rhabditidae</taxon>
        <taxon>Peloderinae</taxon>
        <taxon>Caenorhabditis</taxon>
    </lineage>
</organism>
<dbReference type="Pfam" id="PF00235">
    <property type="entry name" value="Profilin"/>
    <property type="match status" value="1"/>
</dbReference>
<accession>G0M8M9</accession>
<dbReference type="Proteomes" id="UP000008068">
    <property type="component" value="Unassembled WGS sequence"/>
</dbReference>
<dbReference type="STRING" id="135651.G0M8M9"/>
<dbReference type="Gene3D" id="3.30.450.30">
    <property type="entry name" value="Dynein light chain 2a, cytoplasmic"/>
    <property type="match status" value="1"/>
</dbReference>
<dbReference type="InParanoid" id="G0M8M9"/>
<dbReference type="AlphaFoldDB" id="G0M8M9"/>
<proteinExistence type="predicted"/>
<dbReference type="InterPro" id="IPR048278">
    <property type="entry name" value="PFN"/>
</dbReference>
<name>G0M8M9_CAEBE</name>
<dbReference type="eggNOG" id="ENOG502TKH9">
    <property type="taxonomic scope" value="Eukaryota"/>
</dbReference>